<comment type="caution">
    <text evidence="1">The sequence shown here is derived from an EMBL/GenBank/DDBJ whole genome shotgun (WGS) entry which is preliminary data.</text>
</comment>
<accession>A0A0F9JR27</accession>
<evidence type="ECO:0000313" key="1">
    <source>
        <dbReference type="EMBL" id="KKM64861.1"/>
    </source>
</evidence>
<feature type="non-terminal residue" evidence="1">
    <location>
        <position position="1"/>
    </location>
</feature>
<reference evidence="1" key="1">
    <citation type="journal article" date="2015" name="Nature">
        <title>Complex archaea that bridge the gap between prokaryotes and eukaryotes.</title>
        <authorList>
            <person name="Spang A."/>
            <person name="Saw J.H."/>
            <person name="Jorgensen S.L."/>
            <person name="Zaremba-Niedzwiedzka K."/>
            <person name="Martijn J."/>
            <person name="Lind A.E."/>
            <person name="van Eijk R."/>
            <person name="Schleper C."/>
            <person name="Guy L."/>
            <person name="Ettema T.J."/>
        </authorList>
    </citation>
    <scope>NUCLEOTIDE SEQUENCE</scope>
</reference>
<proteinExistence type="predicted"/>
<protein>
    <submittedName>
        <fullName evidence="1">Uncharacterized protein</fullName>
    </submittedName>
</protein>
<organism evidence="1">
    <name type="scientific">marine sediment metagenome</name>
    <dbReference type="NCBI Taxonomy" id="412755"/>
    <lineage>
        <taxon>unclassified sequences</taxon>
        <taxon>metagenomes</taxon>
        <taxon>ecological metagenomes</taxon>
    </lineage>
</organism>
<sequence>LYKSTELTLNEKSKLIKIIQKKNISEDDRKIIKSLLGRLSKKELITLLKISFKNYSQILQPRSTSELKLENIKKKNAIHQILIQNEKAKTVGELSPEVRFAYQENPITNIAFIKGRKVLPSSTPLSMIQTSATNPFTAAATQIAEGNIEDIETKSRQTYITALSDIVNTVQDKMDSLGMLATYAGDLTLTDTSRKLSLPQVFINNMVKRFRIGRVPTKVQLDIFANSLDQTLRNLVNPAEWSSINQRMDKLYQLSGYKDFQSNRFGIPQIMKRIPGSQPFTKPHIDLDGLISPILRELHRQISMFASMDVSINTYSQRELKAIMSNRKTYNWYGLVYKFTQIRDINNRRLVSPGYTRHVVGFTTLKNIHERFNLYIRGAIGLNFQGSIYDAIRALDANGIDPNDAFMLELMEINWNPFDLVIAERSWIAATLAMDPLIGFNIHPGGSGYLTQSSAIPSQILIPYIAKGFNEKEILVALQNNRGLTSLSYDMVVESIQKRWGSLKEAQEIYLTPILKQLIEFGYNNEDLTNIFGLTGRGKSTIAKKWIPRFLGFKSFTDARNNLIEDKLAKLIMKGYSLAQIYQAFPAMSSHSVRDHIEKNWGGSIEKARIILLKPYFDFFFANMYTDANIIKRLGFDETSPFVFTQGNKKIAIMNGEDLLNYIVNLIYKTSIDAARYEVFSKFLGQI</sequence>
<dbReference type="EMBL" id="LAZR01010821">
    <property type="protein sequence ID" value="KKM64861.1"/>
    <property type="molecule type" value="Genomic_DNA"/>
</dbReference>
<name>A0A0F9JR27_9ZZZZ</name>
<dbReference type="AlphaFoldDB" id="A0A0F9JR27"/>
<gene>
    <name evidence="1" type="ORF">LCGC14_1497080</name>
</gene>